<evidence type="ECO:0000256" key="3">
    <source>
        <dbReference type="ARBA" id="ARBA00023015"/>
    </source>
</evidence>
<evidence type="ECO:0000256" key="1">
    <source>
        <dbReference type="ARBA" id="ARBA00022679"/>
    </source>
</evidence>
<evidence type="ECO:0000256" key="5">
    <source>
        <dbReference type="ARBA" id="ARBA00023163"/>
    </source>
</evidence>
<dbReference type="InterPro" id="IPR050661">
    <property type="entry name" value="BglG_antiterminators"/>
</dbReference>
<dbReference type="CDD" id="cd05568">
    <property type="entry name" value="PTS_IIB_bgl_like"/>
    <property type="match status" value="1"/>
</dbReference>
<evidence type="ECO:0000259" key="6">
    <source>
        <dbReference type="PROSITE" id="PS51094"/>
    </source>
</evidence>
<dbReference type="Pfam" id="PF00874">
    <property type="entry name" value="PRD"/>
    <property type="match status" value="2"/>
</dbReference>
<proteinExistence type="predicted"/>
<dbReference type="Pfam" id="PF08279">
    <property type="entry name" value="HTH_11"/>
    <property type="match status" value="1"/>
</dbReference>
<dbReference type="InterPro" id="IPR036634">
    <property type="entry name" value="PRD_sf"/>
</dbReference>
<dbReference type="Gene3D" id="1.10.10.10">
    <property type="entry name" value="Winged helix-like DNA-binding domain superfamily/Winged helix DNA-binding domain"/>
    <property type="match status" value="2"/>
</dbReference>
<keyword evidence="10" id="KW-1185">Reference proteome</keyword>
<dbReference type="Gene3D" id="3.40.50.2300">
    <property type="match status" value="1"/>
</dbReference>
<feature type="domain" description="PTS EIIB type-2" evidence="7">
    <location>
        <begin position="410"/>
        <end position="501"/>
    </location>
</feature>
<dbReference type="Pfam" id="PF05043">
    <property type="entry name" value="Mga"/>
    <property type="match status" value="1"/>
</dbReference>
<dbReference type="GO" id="GO:0009401">
    <property type="term" value="P:phosphoenolpyruvate-dependent sugar phosphotransferase system"/>
    <property type="evidence" value="ECO:0007669"/>
    <property type="project" value="InterPro"/>
</dbReference>
<organism evidence="9 10">
    <name type="scientific">Sediminibacillus albus</name>
    <dbReference type="NCBI Taxonomy" id="407036"/>
    <lineage>
        <taxon>Bacteria</taxon>
        <taxon>Bacillati</taxon>
        <taxon>Bacillota</taxon>
        <taxon>Bacilli</taxon>
        <taxon>Bacillales</taxon>
        <taxon>Bacillaceae</taxon>
        <taxon>Sediminibacillus</taxon>
    </lineage>
</organism>
<dbReference type="Proteomes" id="UP000198694">
    <property type="component" value="Unassembled WGS sequence"/>
</dbReference>
<protein>
    <submittedName>
        <fullName evidence="9">Lichenan operon transcriptional antiterminator</fullName>
    </submittedName>
</protein>
<dbReference type="CDD" id="cd00211">
    <property type="entry name" value="PTS_IIA_fru"/>
    <property type="match status" value="1"/>
</dbReference>
<keyword evidence="2" id="KW-0677">Repeat</keyword>
<dbReference type="GO" id="GO:0008982">
    <property type="term" value="F:protein-N(PI)-phosphohistidine-sugar phosphotransferase activity"/>
    <property type="evidence" value="ECO:0007669"/>
    <property type="project" value="InterPro"/>
</dbReference>
<sequence length="640" mass="72602">MNFRMMTILRELMAARSPLTSDYLANINQVTSRTTREDVKLLDAVLSKNGAGVESIRGTGYKLVIDDDQNFRKYLQDVLQEEAEYETSIPSLPEERTAYLIKRLLLAEGYLKLDDLADEMHISKSTIQNDLKNAKKILNNYDITLEGRPNYGLKATGSEVKLRFCMAEYIFDRSEEVGESLLNSQLSSLAKEDLSSIWKIIMNQIKENGITLSDIAINNLFIHIAIAYQRIKNGYHVSLYNKELDDILDKKEFEVARKIVERVEGRLNVTFPQTEIAYIAIHLLGTKMINQTSVEIEQVVEDDVYQVVMTALDRIENKLRLGIKQDQELIISLGLHLKPAINRYKYGMNIRNPMLEDIKTSYPLAFEAGIIAGLALEDHTGAKIDENEIGYLALHIGAAIERQKIKTGPKRCLVVCASGMGSARLLFYKLKSQFGEKLNVVDTTEYYKLNAASFHNIDFVVSSIPIQEELPVPVIVVNTILGDADLKKIEGFVIDNKQSIYDYFRKEQMFLNQNFETKEEVLEFLADKLAERGLVEETFLEAVYEREAVAPTAFGNLVAVPHPITPQSNQTFLAFCTLRKPVLWGEKRVQFVCLLSVEKNSTADLQSMYDLLGTVIDDASLVQKLLKVQSYEEFIDLLVQ</sequence>
<gene>
    <name evidence="9" type="ORF">SAMN05216243_2286</name>
</gene>
<keyword evidence="3" id="KW-0805">Transcription regulation</keyword>
<keyword evidence="5" id="KW-0804">Transcription</keyword>
<dbReference type="InterPro" id="IPR002178">
    <property type="entry name" value="PTS_EIIA_type-2_dom"/>
</dbReference>
<evidence type="ECO:0000313" key="10">
    <source>
        <dbReference type="Proteomes" id="UP000198694"/>
    </source>
</evidence>
<dbReference type="PROSITE" id="PS51372">
    <property type="entry name" value="PRD_2"/>
    <property type="match status" value="2"/>
</dbReference>
<name>A0A1G8ZY63_9BACI</name>
<accession>A0A1G8ZY63</accession>
<dbReference type="InterPro" id="IPR011608">
    <property type="entry name" value="PRD"/>
</dbReference>
<evidence type="ECO:0000259" key="8">
    <source>
        <dbReference type="PROSITE" id="PS51372"/>
    </source>
</evidence>
<dbReference type="EMBL" id="FNFL01000003">
    <property type="protein sequence ID" value="SDK19887.1"/>
    <property type="molecule type" value="Genomic_DNA"/>
</dbReference>
<dbReference type="InterPro" id="IPR016152">
    <property type="entry name" value="PTrfase/Anion_transptr"/>
</dbReference>
<dbReference type="PANTHER" id="PTHR30185:SF13">
    <property type="entry name" value="LICABCH OPERON REGULATOR-RELATED"/>
    <property type="match status" value="1"/>
</dbReference>
<dbReference type="Gene3D" id="3.40.930.10">
    <property type="entry name" value="Mannitol-specific EII, Chain A"/>
    <property type="match status" value="1"/>
</dbReference>
<keyword evidence="1" id="KW-0808">Transferase</keyword>
<evidence type="ECO:0000259" key="7">
    <source>
        <dbReference type="PROSITE" id="PS51099"/>
    </source>
</evidence>
<dbReference type="Gene3D" id="1.10.1790.10">
    <property type="entry name" value="PRD domain"/>
    <property type="match status" value="2"/>
</dbReference>
<dbReference type="InterPro" id="IPR036388">
    <property type="entry name" value="WH-like_DNA-bd_sf"/>
</dbReference>
<dbReference type="SUPFAM" id="SSF52794">
    <property type="entry name" value="PTS system IIB component-like"/>
    <property type="match status" value="1"/>
</dbReference>
<dbReference type="SUPFAM" id="SSF55804">
    <property type="entry name" value="Phoshotransferase/anion transport protein"/>
    <property type="match status" value="1"/>
</dbReference>
<dbReference type="InterPro" id="IPR013011">
    <property type="entry name" value="PTS_EIIB_2"/>
</dbReference>
<dbReference type="InterPro" id="IPR007737">
    <property type="entry name" value="Mga_HTH"/>
</dbReference>
<evidence type="ECO:0000256" key="2">
    <source>
        <dbReference type="ARBA" id="ARBA00022737"/>
    </source>
</evidence>
<dbReference type="PROSITE" id="PS51094">
    <property type="entry name" value="PTS_EIIA_TYPE_2"/>
    <property type="match status" value="1"/>
</dbReference>
<feature type="domain" description="PTS EIIA type-2" evidence="6">
    <location>
        <begin position="502"/>
        <end position="640"/>
    </location>
</feature>
<dbReference type="PROSITE" id="PS51099">
    <property type="entry name" value="PTS_EIIB_TYPE_2"/>
    <property type="match status" value="1"/>
</dbReference>
<dbReference type="InterPro" id="IPR036095">
    <property type="entry name" value="PTS_EIIB-like_sf"/>
</dbReference>
<evidence type="ECO:0000256" key="4">
    <source>
        <dbReference type="ARBA" id="ARBA00023159"/>
    </source>
</evidence>
<dbReference type="STRING" id="407036.SAMN05216243_2286"/>
<dbReference type="RefSeq" id="WP_342720488.1">
    <property type="nucleotide sequence ID" value="NZ_FNFL01000003.1"/>
</dbReference>
<dbReference type="GO" id="GO:0006355">
    <property type="term" value="P:regulation of DNA-templated transcription"/>
    <property type="evidence" value="ECO:0007669"/>
    <property type="project" value="InterPro"/>
</dbReference>
<dbReference type="AlphaFoldDB" id="A0A1G8ZY63"/>
<dbReference type="PANTHER" id="PTHR30185">
    <property type="entry name" value="CRYPTIC BETA-GLUCOSIDE BGL OPERON ANTITERMINATOR"/>
    <property type="match status" value="1"/>
</dbReference>
<dbReference type="Pfam" id="PF00359">
    <property type="entry name" value="PTS_EIIA_2"/>
    <property type="match status" value="1"/>
</dbReference>
<evidence type="ECO:0000313" key="9">
    <source>
        <dbReference type="EMBL" id="SDK19887.1"/>
    </source>
</evidence>
<reference evidence="9 10" key="1">
    <citation type="submission" date="2016-10" db="EMBL/GenBank/DDBJ databases">
        <authorList>
            <person name="de Groot N.N."/>
        </authorList>
    </citation>
    <scope>NUCLEOTIDE SEQUENCE [LARGE SCALE GENOMIC DNA]</scope>
    <source>
        <strain evidence="9 10">CGMCC 1.6502</strain>
    </source>
</reference>
<keyword evidence="4" id="KW-0010">Activator</keyword>
<dbReference type="InterPro" id="IPR013196">
    <property type="entry name" value="HTH_11"/>
</dbReference>
<dbReference type="SUPFAM" id="SSF63520">
    <property type="entry name" value="PTS-regulatory domain, PRD"/>
    <property type="match status" value="2"/>
</dbReference>
<feature type="domain" description="PRD" evidence="8">
    <location>
        <begin position="188"/>
        <end position="293"/>
    </location>
</feature>
<feature type="domain" description="PRD" evidence="8">
    <location>
        <begin position="299"/>
        <end position="406"/>
    </location>
</feature>